<dbReference type="AlphaFoldDB" id="A0A511MWR2"/>
<dbReference type="Gene3D" id="1.10.30.50">
    <property type="match status" value="1"/>
</dbReference>
<protein>
    <recommendedName>
        <fullName evidence="3">HNH nuclease domain-containing protein</fullName>
    </recommendedName>
</protein>
<organism evidence="1 2">
    <name type="scientific">Deinococcus cellulosilyticus (strain DSM 18568 / NBRC 106333 / KACC 11606 / 5516J-15)</name>
    <dbReference type="NCBI Taxonomy" id="1223518"/>
    <lineage>
        <taxon>Bacteria</taxon>
        <taxon>Thermotogati</taxon>
        <taxon>Deinococcota</taxon>
        <taxon>Deinococci</taxon>
        <taxon>Deinococcales</taxon>
        <taxon>Deinococcaceae</taxon>
        <taxon>Deinococcus</taxon>
    </lineage>
</organism>
<dbReference type="EMBL" id="BJXB01000001">
    <property type="protein sequence ID" value="GEM44708.1"/>
    <property type="molecule type" value="Genomic_DNA"/>
</dbReference>
<proteinExistence type="predicted"/>
<keyword evidence="2" id="KW-1185">Reference proteome</keyword>
<dbReference type="Proteomes" id="UP000321306">
    <property type="component" value="Unassembled WGS sequence"/>
</dbReference>
<evidence type="ECO:0000313" key="1">
    <source>
        <dbReference type="EMBL" id="GEM44708.1"/>
    </source>
</evidence>
<name>A0A511MWR2_DEIC1</name>
<gene>
    <name evidence="1" type="ORF">DC3_03430</name>
</gene>
<comment type="caution">
    <text evidence="1">The sequence shown here is derived from an EMBL/GenBank/DDBJ whole genome shotgun (WGS) entry which is preliminary data.</text>
</comment>
<dbReference type="RefSeq" id="WP_146881842.1">
    <property type="nucleotide sequence ID" value="NZ_BJXB01000001.1"/>
</dbReference>
<dbReference type="OrthoDB" id="5918473at2"/>
<evidence type="ECO:0000313" key="2">
    <source>
        <dbReference type="Proteomes" id="UP000321306"/>
    </source>
</evidence>
<sequence length="273" mass="31035">MIDIVFNRKDARGKDIRPNKTWFNSAAKHTALAIAETENPAIGKHEARSSVYGHDQVRMALEKLFYGKCAYCETRITGAVWDIEHYRPKGAVANCPGHPGYYWLIYDWNNLLPSCAPCNQNLSDRPLWDDPTRIAAAGKFTQFPLKDETKRVRHPSGNLLDEAPLLLHPCVDHPEAEIKYSPLGRIIERGASDRLKATIRICNLKRRRLVRNRHSAIQRTIRLLRLIHNLETLGHTQSLAEAKQLLEEHFISNEAEYAGAARNVCNEPARFGV</sequence>
<accession>A0A511MWR2</accession>
<reference evidence="1 2" key="1">
    <citation type="submission" date="2019-07" db="EMBL/GenBank/DDBJ databases">
        <title>Whole genome shotgun sequence of Deinococcus cellulosilyticus NBRC 106333.</title>
        <authorList>
            <person name="Hosoyama A."/>
            <person name="Uohara A."/>
            <person name="Ohji S."/>
            <person name="Ichikawa N."/>
        </authorList>
    </citation>
    <scope>NUCLEOTIDE SEQUENCE [LARGE SCALE GENOMIC DNA]</scope>
    <source>
        <strain evidence="1 2">NBRC 106333</strain>
    </source>
</reference>
<evidence type="ECO:0008006" key="3">
    <source>
        <dbReference type="Google" id="ProtNLM"/>
    </source>
</evidence>